<name>A0A194WZU8_MOLSC</name>
<keyword evidence="2" id="KW-0285">Flavoprotein</keyword>
<dbReference type="Gene3D" id="3.30.465.10">
    <property type="match status" value="1"/>
</dbReference>
<dbReference type="KEGG" id="psco:LY89DRAFT_754217"/>
<keyword evidence="4" id="KW-0560">Oxidoreductase</keyword>
<dbReference type="InParanoid" id="A0A194WZU8"/>
<dbReference type="Pfam" id="PF01565">
    <property type="entry name" value="FAD_binding_4"/>
    <property type="match status" value="1"/>
</dbReference>
<evidence type="ECO:0000313" key="7">
    <source>
        <dbReference type="Proteomes" id="UP000070700"/>
    </source>
</evidence>
<dbReference type="PANTHER" id="PTHR42973">
    <property type="entry name" value="BINDING OXIDOREDUCTASE, PUTATIVE (AFU_ORTHOLOGUE AFUA_1G17690)-RELATED"/>
    <property type="match status" value="1"/>
</dbReference>
<dbReference type="Proteomes" id="UP000070700">
    <property type="component" value="Unassembled WGS sequence"/>
</dbReference>
<dbReference type="PANTHER" id="PTHR42973:SF22">
    <property type="entry name" value="FAD-BINDING PCMH-TYPE DOMAIN-CONTAINING PROTEIN-RELATED"/>
    <property type="match status" value="1"/>
</dbReference>
<dbReference type="RefSeq" id="XP_018067821.1">
    <property type="nucleotide sequence ID" value="XM_018221313.1"/>
</dbReference>
<dbReference type="AlphaFoldDB" id="A0A194WZU8"/>
<dbReference type="PROSITE" id="PS51387">
    <property type="entry name" value="FAD_PCMH"/>
    <property type="match status" value="1"/>
</dbReference>
<gene>
    <name evidence="6" type="ORF">LY89DRAFT_754217</name>
</gene>
<evidence type="ECO:0000256" key="1">
    <source>
        <dbReference type="ARBA" id="ARBA00005466"/>
    </source>
</evidence>
<dbReference type="GO" id="GO:0071949">
    <property type="term" value="F:FAD binding"/>
    <property type="evidence" value="ECO:0007669"/>
    <property type="project" value="InterPro"/>
</dbReference>
<protein>
    <submittedName>
        <fullName evidence="6">FAD-binding domain-containing protein</fullName>
    </submittedName>
</protein>
<evidence type="ECO:0000256" key="4">
    <source>
        <dbReference type="ARBA" id="ARBA00023002"/>
    </source>
</evidence>
<sequence>MDLSVGQLEIRSMAVSSCCTQLASLLPSKVSFPGTSSYETTQSSYWSIQEASLTPSCIVIPSTPQDVSQAVGILSSMPDCHFAIKGHSHMPAAGFANIDAGVTIDMTGLNAVAVNDDQTVVSVGSGGSWLDVYAYLDPLGLSVAGGRNGLVGVGGLTLGGGISYFGPRVGWACDNVVNFETQIVLASGQLTNANASSHPDLFRSLKGGMNNFGVVTRFDLRPFSQGEILAGNIANPISERDAVFKAFSDIAGAKEYDPYASLVTGLSYNSSVKGSWSIATTAAYTKPELNPPVYDELIAIPSTGNTLHLTNLSTLSNETNTPPLNWQFLTGTYGVSATLMSKIFDNLNSTLYDFETPGSWAFWSIAFEPLPTVFTQYGDKNGGNSLGTSPKDGNAFIMLISALWPNSTFDASVEETAEKLTADIACIAEEMGLLHEFQYINYADPSQDPIDGYGPKNVEFLRKVSRRYDPKGVWQKQVPGGFKLGI</sequence>
<dbReference type="GO" id="GO:0016491">
    <property type="term" value="F:oxidoreductase activity"/>
    <property type="evidence" value="ECO:0007669"/>
    <property type="project" value="UniProtKB-KW"/>
</dbReference>
<proteinExistence type="inferred from homology"/>
<dbReference type="STRING" id="149040.A0A194WZU8"/>
<dbReference type="InterPro" id="IPR050416">
    <property type="entry name" value="FAD-linked_Oxidoreductase"/>
</dbReference>
<comment type="similarity">
    <text evidence="1">Belongs to the oxygen-dependent FAD-linked oxidoreductase family.</text>
</comment>
<reference evidence="6 7" key="1">
    <citation type="submission" date="2015-10" db="EMBL/GenBank/DDBJ databases">
        <title>Full genome of DAOMC 229536 Phialocephala scopiformis, a fungal endophyte of spruce producing the potent anti-insectan compound rugulosin.</title>
        <authorList>
            <consortium name="DOE Joint Genome Institute"/>
            <person name="Walker A.K."/>
            <person name="Frasz S.L."/>
            <person name="Seifert K.A."/>
            <person name="Miller J.D."/>
            <person name="Mondo S.J."/>
            <person name="Labutti K."/>
            <person name="Lipzen A."/>
            <person name="Dockter R."/>
            <person name="Kennedy M."/>
            <person name="Grigoriev I.V."/>
            <person name="Spatafora J.W."/>
        </authorList>
    </citation>
    <scope>NUCLEOTIDE SEQUENCE [LARGE SCALE GENOMIC DNA]</scope>
    <source>
        <strain evidence="6 7">CBS 120377</strain>
    </source>
</reference>
<dbReference type="SUPFAM" id="SSF56176">
    <property type="entry name" value="FAD-binding/transporter-associated domain-like"/>
    <property type="match status" value="1"/>
</dbReference>
<evidence type="ECO:0000256" key="2">
    <source>
        <dbReference type="ARBA" id="ARBA00022630"/>
    </source>
</evidence>
<evidence type="ECO:0000259" key="5">
    <source>
        <dbReference type="PROSITE" id="PS51387"/>
    </source>
</evidence>
<organism evidence="6 7">
    <name type="scientific">Mollisia scopiformis</name>
    <name type="common">Conifer needle endophyte fungus</name>
    <name type="synonym">Phialocephala scopiformis</name>
    <dbReference type="NCBI Taxonomy" id="149040"/>
    <lineage>
        <taxon>Eukaryota</taxon>
        <taxon>Fungi</taxon>
        <taxon>Dikarya</taxon>
        <taxon>Ascomycota</taxon>
        <taxon>Pezizomycotina</taxon>
        <taxon>Leotiomycetes</taxon>
        <taxon>Helotiales</taxon>
        <taxon>Mollisiaceae</taxon>
        <taxon>Mollisia</taxon>
    </lineage>
</organism>
<dbReference type="InterPro" id="IPR006094">
    <property type="entry name" value="Oxid_FAD_bind_N"/>
</dbReference>
<accession>A0A194WZU8</accession>
<dbReference type="InterPro" id="IPR036318">
    <property type="entry name" value="FAD-bd_PCMH-like_sf"/>
</dbReference>
<evidence type="ECO:0000313" key="6">
    <source>
        <dbReference type="EMBL" id="KUJ13466.1"/>
    </source>
</evidence>
<keyword evidence="7" id="KW-1185">Reference proteome</keyword>
<dbReference type="InterPro" id="IPR016169">
    <property type="entry name" value="FAD-bd_PCMH_sub2"/>
</dbReference>
<dbReference type="EMBL" id="KQ947422">
    <property type="protein sequence ID" value="KUJ13466.1"/>
    <property type="molecule type" value="Genomic_DNA"/>
</dbReference>
<feature type="domain" description="FAD-binding PCMH-type" evidence="5">
    <location>
        <begin position="51"/>
        <end position="225"/>
    </location>
</feature>
<keyword evidence="3" id="KW-0274">FAD</keyword>
<dbReference type="InterPro" id="IPR016166">
    <property type="entry name" value="FAD-bd_PCMH"/>
</dbReference>
<evidence type="ECO:0000256" key="3">
    <source>
        <dbReference type="ARBA" id="ARBA00022827"/>
    </source>
</evidence>
<dbReference type="OrthoDB" id="2151789at2759"/>
<dbReference type="GeneID" id="28831039"/>